<dbReference type="CDD" id="cd02440">
    <property type="entry name" value="AdoMet_MTases"/>
    <property type="match status" value="1"/>
</dbReference>
<dbReference type="EMBL" id="LBWP01000017">
    <property type="protein sequence ID" value="KKR10644.1"/>
    <property type="molecule type" value="Genomic_DNA"/>
</dbReference>
<dbReference type="AlphaFoldDB" id="A0A0G0N353"/>
<dbReference type="InterPro" id="IPR029063">
    <property type="entry name" value="SAM-dependent_MTases_sf"/>
</dbReference>
<reference evidence="1 2" key="1">
    <citation type="journal article" date="2015" name="Nature">
        <title>rRNA introns, odd ribosomes, and small enigmatic genomes across a large radiation of phyla.</title>
        <authorList>
            <person name="Brown C.T."/>
            <person name="Hug L.A."/>
            <person name="Thomas B.C."/>
            <person name="Sharon I."/>
            <person name="Castelle C.J."/>
            <person name="Singh A."/>
            <person name="Wilkins M.J."/>
            <person name="Williams K.H."/>
            <person name="Banfield J.F."/>
        </authorList>
    </citation>
    <scope>NUCLEOTIDE SEQUENCE [LARGE SCALE GENOMIC DNA]</scope>
</reference>
<dbReference type="STRING" id="1618550.UT39_C0017G0008"/>
<proteinExistence type="predicted"/>
<sequence>MQNRKFEQHYFDWEIAEKENFPVVISMVHHILKLCKRISKPVKDLVVLDVGSGTGQYSFEIAKKVKKVVGVEPFTEAYQRSLVKKKKYKIGKKCTFKNIPIEKYSTNQKYDLVLCLATLEHMPNAEASFKNIFNILNDGGMIYLTVPNKLWPYEYHYKLFFLSWLPLEIGNYYVRLMKKGMSFEDSAYAKSYFGLKRFFNSFPCKFEFLIPEPDEMFLGQGDTGVFYTIMKNVGIRLLKKFPFLMVFSKGFLVLITKKENKKI</sequence>
<comment type="caution">
    <text evidence="1">The sequence shown here is derived from an EMBL/GenBank/DDBJ whole genome shotgun (WGS) entry which is preliminary data.</text>
</comment>
<evidence type="ECO:0000313" key="1">
    <source>
        <dbReference type="EMBL" id="KKR10644.1"/>
    </source>
</evidence>
<dbReference type="PANTHER" id="PTHR43861">
    <property type="entry name" value="TRANS-ACONITATE 2-METHYLTRANSFERASE-RELATED"/>
    <property type="match status" value="1"/>
</dbReference>
<dbReference type="Pfam" id="PF13489">
    <property type="entry name" value="Methyltransf_23"/>
    <property type="match status" value="1"/>
</dbReference>
<dbReference type="SUPFAM" id="SSF53335">
    <property type="entry name" value="S-adenosyl-L-methionine-dependent methyltransferases"/>
    <property type="match status" value="1"/>
</dbReference>
<accession>A0A0G0N353</accession>
<gene>
    <name evidence="1" type="ORF">UT39_C0017G0008</name>
</gene>
<evidence type="ECO:0008006" key="3">
    <source>
        <dbReference type="Google" id="ProtNLM"/>
    </source>
</evidence>
<organism evidence="1 2">
    <name type="scientific">Candidatus Woesebacteria bacterium GW2011_GWA1_39_21</name>
    <dbReference type="NCBI Taxonomy" id="1618550"/>
    <lineage>
        <taxon>Bacteria</taxon>
        <taxon>Candidatus Woeseibacteriota</taxon>
    </lineage>
</organism>
<name>A0A0G0N353_9BACT</name>
<dbReference type="Proteomes" id="UP000034246">
    <property type="component" value="Unassembled WGS sequence"/>
</dbReference>
<protein>
    <recommendedName>
        <fullName evidence="3">Methyltransferase type 11</fullName>
    </recommendedName>
</protein>
<evidence type="ECO:0000313" key="2">
    <source>
        <dbReference type="Proteomes" id="UP000034246"/>
    </source>
</evidence>
<dbReference type="Gene3D" id="3.40.50.150">
    <property type="entry name" value="Vaccinia Virus protein VP39"/>
    <property type="match status" value="1"/>
</dbReference>